<name>A0A9P4R1Z5_9PLEO</name>
<accession>A0A9P4R1Z5</accession>
<evidence type="ECO:0000313" key="1">
    <source>
        <dbReference type="EMBL" id="KAF2735021.1"/>
    </source>
</evidence>
<sequence length="185" mass="20570">IDSALATFLQIRMKLHQSERDTTVRRLQRAGELLVSYIAAHPDAPVSTDAYNAFQESVPEWSGSSLTLTQCLLALHHPSKPTALPTIDLVQNVDGGAEAFLQPLTQKQRKLLVTLCLGAARRLLDEKHFDGARKVLHFTKEAFPELAEEPLETVVPSEKIETPQQPSQTSIEEEKNLRLLDGLLL</sequence>
<dbReference type="AlphaFoldDB" id="A0A9P4R1Z5"/>
<feature type="non-terminal residue" evidence="1">
    <location>
        <position position="185"/>
    </location>
</feature>
<protein>
    <submittedName>
        <fullName evidence="1">Uncharacterized protein</fullName>
    </submittedName>
</protein>
<reference evidence="1" key="1">
    <citation type="journal article" date="2020" name="Stud. Mycol.">
        <title>101 Dothideomycetes genomes: a test case for predicting lifestyles and emergence of pathogens.</title>
        <authorList>
            <person name="Haridas S."/>
            <person name="Albert R."/>
            <person name="Binder M."/>
            <person name="Bloem J."/>
            <person name="Labutti K."/>
            <person name="Salamov A."/>
            <person name="Andreopoulos B."/>
            <person name="Baker S."/>
            <person name="Barry K."/>
            <person name="Bills G."/>
            <person name="Bluhm B."/>
            <person name="Cannon C."/>
            <person name="Castanera R."/>
            <person name="Culley D."/>
            <person name="Daum C."/>
            <person name="Ezra D."/>
            <person name="Gonzalez J."/>
            <person name="Henrissat B."/>
            <person name="Kuo A."/>
            <person name="Liang C."/>
            <person name="Lipzen A."/>
            <person name="Lutzoni F."/>
            <person name="Magnuson J."/>
            <person name="Mondo S."/>
            <person name="Nolan M."/>
            <person name="Ohm R."/>
            <person name="Pangilinan J."/>
            <person name="Park H.-J."/>
            <person name="Ramirez L."/>
            <person name="Alfaro M."/>
            <person name="Sun H."/>
            <person name="Tritt A."/>
            <person name="Yoshinaga Y."/>
            <person name="Zwiers L.-H."/>
            <person name="Turgeon B."/>
            <person name="Goodwin S."/>
            <person name="Spatafora J."/>
            <person name="Crous P."/>
            <person name="Grigoriev I."/>
        </authorList>
    </citation>
    <scope>NUCLEOTIDE SEQUENCE</scope>
    <source>
        <strain evidence="1">CBS 125425</strain>
    </source>
</reference>
<organism evidence="1 2">
    <name type="scientific">Polyplosphaeria fusca</name>
    <dbReference type="NCBI Taxonomy" id="682080"/>
    <lineage>
        <taxon>Eukaryota</taxon>
        <taxon>Fungi</taxon>
        <taxon>Dikarya</taxon>
        <taxon>Ascomycota</taxon>
        <taxon>Pezizomycotina</taxon>
        <taxon>Dothideomycetes</taxon>
        <taxon>Pleosporomycetidae</taxon>
        <taxon>Pleosporales</taxon>
        <taxon>Tetraplosphaeriaceae</taxon>
        <taxon>Polyplosphaeria</taxon>
    </lineage>
</organism>
<keyword evidence="2" id="KW-1185">Reference proteome</keyword>
<dbReference type="Proteomes" id="UP000799444">
    <property type="component" value="Unassembled WGS sequence"/>
</dbReference>
<feature type="non-terminal residue" evidence="1">
    <location>
        <position position="1"/>
    </location>
</feature>
<comment type="caution">
    <text evidence="1">The sequence shown here is derived from an EMBL/GenBank/DDBJ whole genome shotgun (WGS) entry which is preliminary data.</text>
</comment>
<gene>
    <name evidence="1" type="ORF">EJ04DRAFT_403934</name>
</gene>
<dbReference type="EMBL" id="ML996140">
    <property type="protein sequence ID" value="KAF2735021.1"/>
    <property type="molecule type" value="Genomic_DNA"/>
</dbReference>
<proteinExistence type="predicted"/>
<evidence type="ECO:0000313" key="2">
    <source>
        <dbReference type="Proteomes" id="UP000799444"/>
    </source>
</evidence>
<dbReference type="OrthoDB" id="5424391at2759"/>